<dbReference type="AlphaFoldDB" id="A0AAJ0C1Q1"/>
<feature type="transmembrane region" description="Helical" evidence="2">
    <location>
        <begin position="92"/>
        <end position="111"/>
    </location>
</feature>
<sequence length="230" mass="24939">MASQSPDNTGPALETTPLLAEDRPTHPEDGPRLDSSERALSPPRASVRAALLGSWVSLAFALATGVSHAAIWVMLSYSPHGYNLPWETRESLGFISGGSLVAVVFSGLNLGYLRYRVVQLPRLLNIVVDACLVRYVGISSTVAITDFASSGGGYCTMGECEPWKRVFEPVVWLGIAFGLLLGITHAFLLVHRALEAYRIWSWGGAGVSRLRIPVGQLTFEFTIKLLRDAP</sequence>
<keyword evidence="2" id="KW-0812">Transmembrane</keyword>
<reference evidence="3" key="1">
    <citation type="submission" date="2023-06" db="EMBL/GenBank/DDBJ databases">
        <title>Genome-scale phylogeny and comparative genomics of the fungal order Sordariales.</title>
        <authorList>
            <consortium name="Lawrence Berkeley National Laboratory"/>
            <person name="Hensen N."/>
            <person name="Bonometti L."/>
            <person name="Westerberg I."/>
            <person name="Brannstrom I.O."/>
            <person name="Guillou S."/>
            <person name="Cros-Aarteil S."/>
            <person name="Calhoun S."/>
            <person name="Haridas S."/>
            <person name="Kuo A."/>
            <person name="Mondo S."/>
            <person name="Pangilinan J."/>
            <person name="Riley R."/>
            <person name="Labutti K."/>
            <person name="Andreopoulos B."/>
            <person name="Lipzen A."/>
            <person name="Chen C."/>
            <person name="Yanf M."/>
            <person name="Daum C."/>
            <person name="Ng V."/>
            <person name="Clum A."/>
            <person name="Steindorff A."/>
            <person name="Ohm R."/>
            <person name="Martin F."/>
            <person name="Silar P."/>
            <person name="Natvig D."/>
            <person name="Lalanne C."/>
            <person name="Gautier V."/>
            <person name="Ament-Velasquez S.L."/>
            <person name="Kruys A."/>
            <person name="Hutchinson M.I."/>
            <person name="Powell A.J."/>
            <person name="Barry K."/>
            <person name="Miller A.N."/>
            <person name="Grigoriev I.V."/>
            <person name="Debuchy R."/>
            <person name="Gladieux P."/>
            <person name="Thoren M.H."/>
            <person name="Johannesson H."/>
        </authorList>
    </citation>
    <scope>NUCLEOTIDE SEQUENCE</scope>
    <source>
        <strain evidence="3">8032-3</strain>
    </source>
</reference>
<keyword evidence="4" id="KW-1185">Reference proteome</keyword>
<feature type="region of interest" description="Disordered" evidence="1">
    <location>
        <begin position="1"/>
        <end position="41"/>
    </location>
</feature>
<dbReference type="EMBL" id="MU839008">
    <property type="protein sequence ID" value="KAK1767493.1"/>
    <property type="molecule type" value="Genomic_DNA"/>
</dbReference>
<evidence type="ECO:0000313" key="4">
    <source>
        <dbReference type="Proteomes" id="UP001244011"/>
    </source>
</evidence>
<evidence type="ECO:0000256" key="2">
    <source>
        <dbReference type="SAM" id="Phobius"/>
    </source>
</evidence>
<comment type="caution">
    <text evidence="3">The sequence shown here is derived from an EMBL/GenBank/DDBJ whole genome shotgun (WGS) entry which is preliminary data.</text>
</comment>
<feature type="compositionally biased region" description="Basic and acidic residues" evidence="1">
    <location>
        <begin position="20"/>
        <end position="37"/>
    </location>
</feature>
<dbReference type="RefSeq" id="XP_060283706.1">
    <property type="nucleotide sequence ID" value="XM_060427891.1"/>
</dbReference>
<evidence type="ECO:0000256" key="1">
    <source>
        <dbReference type="SAM" id="MobiDB-lite"/>
    </source>
</evidence>
<feature type="transmembrane region" description="Helical" evidence="2">
    <location>
        <begin position="123"/>
        <end position="144"/>
    </location>
</feature>
<organism evidence="3 4">
    <name type="scientific">Phialemonium atrogriseum</name>
    <dbReference type="NCBI Taxonomy" id="1093897"/>
    <lineage>
        <taxon>Eukaryota</taxon>
        <taxon>Fungi</taxon>
        <taxon>Dikarya</taxon>
        <taxon>Ascomycota</taxon>
        <taxon>Pezizomycotina</taxon>
        <taxon>Sordariomycetes</taxon>
        <taxon>Sordariomycetidae</taxon>
        <taxon>Cephalothecales</taxon>
        <taxon>Cephalothecaceae</taxon>
        <taxon>Phialemonium</taxon>
    </lineage>
</organism>
<gene>
    <name evidence="3" type="ORF">QBC33DRAFT_538506</name>
</gene>
<feature type="transmembrane region" description="Helical" evidence="2">
    <location>
        <begin position="49"/>
        <end position="72"/>
    </location>
</feature>
<keyword evidence="2" id="KW-1133">Transmembrane helix</keyword>
<name>A0AAJ0C1Q1_9PEZI</name>
<dbReference type="Proteomes" id="UP001244011">
    <property type="component" value="Unassembled WGS sequence"/>
</dbReference>
<dbReference type="GeneID" id="85311078"/>
<evidence type="ECO:0000313" key="3">
    <source>
        <dbReference type="EMBL" id="KAK1767493.1"/>
    </source>
</evidence>
<proteinExistence type="predicted"/>
<protein>
    <submittedName>
        <fullName evidence="3">Uncharacterized protein</fullName>
    </submittedName>
</protein>
<accession>A0AAJ0C1Q1</accession>
<keyword evidence="2" id="KW-0472">Membrane</keyword>
<feature type="transmembrane region" description="Helical" evidence="2">
    <location>
        <begin position="170"/>
        <end position="190"/>
    </location>
</feature>